<evidence type="ECO:0000313" key="2">
    <source>
        <dbReference type="Proteomes" id="UP001432027"/>
    </source>
</evidence>
<protein>
    <submittedName>
        <fullName evidence="1">Uncharacterized protein</fullName>
    </submittedName>
</protein>
<gene>
    <name evidence="1" type="ORF">PENTCL1PPCAC_26679</name>
</gene>
<organism evidence="1 2">
    <name type="scientific">Pristionchus entomophagus</name>
    <dbReference type="NCBI Taxonomy" id="358040"/>
    <lineage>
        <taxon>Eukaryota</taxon>
        <taxon>Metazoa</taxon>
        <taxon>Ecdysozoa</taxon>
        <taxon>Nematoda</taxon>
        <taxon>Chromadorea</taxon>
        <taxon>Rhabditida</taxon>
        <taxon>Rhabditina</taxon>
        <taxon>Diplogasteromorpha</taxon>
        <taxon>Diplogasteroidea</taxon>
        <taxon>Neodiplogasteridae</taxon>
        <taxon>Pristionchus</taxon>
    </lineage>
</organism>
<reference evidence="1" key="1">
    <citation type="submission" date="2023-10" db="EMBL/GenBank/DDBJ databases">
        <title>Genome assembly of Pristionchus species.</title>
        <authorList>
            <person name="Yoshida K."/>
            <person name="Sommer R.J."/>
        </authorList>
    </citation>
    <scope>NUCLEOTIDE SEQUENCE</scope>
    <source>
        <strain evidence="1">RS0144</strain>
    </source>
</reference>
<sequence>MSRRSSRLLRCLEDARTDLNCWTGEIFPLLLASLESQGVKAKRDLWTQFWPVFKETVKVKNTNKYSIKSIYSIAKSMEQLRSEGISEEDTEEIIEFISYEVEALKERRMVGEKEYDEDWKVCSIEWTEWIERDEEWMKYEPEAMILGSSFCTKDLGLPEDEGVEKP</sequence>
<dbReference type="EMBL" id="BTSX01000006">
    <property type="protein sequence ID" value="GMT04505.1"/>
    <property type="molecule type" value="Genomic_DNA"/>
</dbReference>
<accession>A0AAV5UC56</accession>
<evidence type="ECO:0000313" key="1">
    <source>
        <dbReference type="EMBL" id="GMT04505.1"/>
    </source>
</evidence>
<dbReference type="AlphaFoldDB" id="A0AAV5UC56"/>
<name>A0AAV5UC56_9BILA</name>
<proteinExistence type="predicted"/>
<comment type="caution">
    <text evidence="1">The sequence shown here is derived from an EMBL/GenBank/DDBJ whole genome shotgun (WGS) entry which is preliminary data.</text>
</comment>
<dbReference type="Proteomes" id="UP001432027">
    <property type="component" value="Unassembled WGS sequence"/>
</dbReference>
<keyword evidence="2" id="KW-1185">Reference proteome</keyword>